<dbReference type="Gene3D" id="3.10.290.10">
    <property type="entry name" value="RNA-binding S4 domain"/>
    <property type="match status" value="1"/>
</dbReference>
<dbReference type="EC" id="5.4.99.-" evidence="5"/>
<keyword evidence="2 5" id="KW-0413">Isomerase</keyword>
<evidence type="ECO:0000313" key="8">
    <source>
        <dbReference type="Proteomes" id="UP000264002"/>
    </source>
</evidence>
<dbReference type="NCBIfam" id="TIGR00005">
    <property type="entry name" value="rluA_subfam"/>
    <property type="match status" value="1"/>
</dbReference>
<gene>
    <name evidence="7" type="ORF">DYP60_08445</name>
</gene>
<dbReference type="AlphaFoldDB" id="A0A372MGV3"/>
<dbReference type="RefSeq" id="WP_117330570.1">
    <property type="nucleotide sequence ID" value="NZ_QUWK01000008.1"/>
</dbReference>
<dbReference type="InterPro" id="IPR050188">
    <property type="entry name" value="RluA_PseudoU_synthase"/>
</dbReference>
<dbReference type="Proteomes" id="UP000264002">
    <property type="component" value="Unassembled WGS sequence"/>
</dbReference>
<keyword evidence="8" id="KW-1185">Reference proteome</keyword>
<sequence length="335" mass="37702">MGVKEGRVDLVVEPMEHPVRLDVYVAGHTDLISRSTLSETETVIQLNGKASKKSKLVREGDHITVLYSENFFAGIEGEAIPLTILYEDEDLLVINKEQGMVVHPANGNTEHTLVNALVHRYGERFCEELMDETEVEEEADLSSPAVRPGIVHRLDKDTSGVLVVARNRISHRQLSAQFKNHTTKKVYIALARGTFKTKQGTIEKHLKRDPKDRKKFTTCDDTEGRYAKTEYQVLRQYSGFALLRIVLHTGRTHQIRVHLSKAGHPIIGDPIYGKEDGQTLMLHAFLLELDSPSTGTRIRFRAKMPERFRSYLRSTRLPANSGVRSLSSPAATGHD</sequence>
<dbReference type="InterPro" id="IPR006224">
    <property type="entry name" value="PsdUridine_synth_RluA-like_CS"/>
</dbReference>
<reference evidence="7 8" key="2">
    <citation type="submission" date="2018-09" db="EMBL/GenBank/DDBJ databases">
        <title>Genome of Sphaerochaeta halotolerans strain 4-11.</title>
        <authorList>
            <person name="Nazina T.N."/>
            <person name="Sokolova D.S."/>
        </authorList>
    </citation>
    <scope>NUCLEOTIDE SEQUENCE [LARGE SCALE GENOMIC DNA]</scope>
    <source>
        <strain evidence="7 8">4-11</strain>
    </source>
</reference>
<protein>
    <recommendedName>
        <fullName evidence="5">Pseudouridine synthase</fullName>
        <ecNumber evidence="5">5.4.99.-</ecNumber>
    </recommendedName>
</protein>
<evidence type="ECO:0000256" key="4">
    <source>
        <dbReference type="PROSITE-ProRule" id="PRU00182"/>
    </source>
</evidence>
<reference evidence="8" key="1">
    <citation type="submission" date="2018-08" db="EMBL/GenBank/DDBJ databases">
        <authorList>
            <person name="Grouzdev D.S."/>
            <person name="Krutkina M.S."/>
        </authorList>
    </citation>
    <scope>NUCLEOTIDE SEQUENCE [LARGE SCALE GENOMIC DNA]</scope>
    <source>
        <strain evidence="8">4-11</strain>
    </source>
</reference>
<dbReference type="CDD" id="cd02869">
    <property type="entry name" value="PseudoU_synth_RluA_like"/>
    <property type="match status" value="1"/>
</dbReference>
<dbReference type="Pfam" id="PF00849">
    <property type="entry name" value="PseudoU_synth_2"/>
    <property type="match status" value="1"/>
</dbReference>
<dbReference type="GO" id="GO:0140098">
    <property type="term" value="F:catalytic activity, acting on RNA"/>
    <property type="evidence" value="ECO:0007669"/>
    <property type="project" value="UniProtKB-ARBA"/>
</dbReference>
<dbReference type="InterPro" id="IPR036986">
    <property type="entry name" value="S4_RNA-bd_sf"/>
</dbReference>
<evidence type="ECO:0000256" key="1">
    <source>
        <dbReference type="ARBA" id="ARBA00010876"/>
    </source>
</evidence>
<dbReference type="PROSITE" id="PS50889">
    <property type="entry name" value="S4"/>
    <property type="match status" value="1"/>
</dbReference>
<evidence type="ECO:0000313" key="7">
    <source>
        <dbReference type="EMBL" id="RFU94536.1"/>
    </source>
</evidence>
<dbReference type="OrthoDB" id="305739at2"/>
<dbReference type="SUPFAM" id="SSF55120">
    <property type="entry name" value="Pseudouridine synthase"/>
    <property type="match status" value="1"/>
</dbReference>
<dbReference type="GO" id="GO:0000455">
    <property type="term" value="P:enzyme-directed rRNA pseudouridine synthesis"/>
    <property type="evidence" value="ECO:0007669"/>
    <property type="project" value="TreeGrafter"/>
</dbReference>
<evidence type="ECO:0000256" key="5">
    <source>
        <dbReference type="RuleBase" id="RU362028"/>
    </source>
</evidence>
<dbReference type="InterPro" id="IPR006225">
    <property type="entry name" value="PsdUridine_synth_RluC/D"/>
</dbReference>
<dbReference type="InterPro" id="IPR020103">
    <property type="entry name" value="PsdUridine_synth_cat_dom_sf"/>
</dbReference>
<evidence type="ECO:0000256" key="2">
    <source>
        <dbReference type="ARBA" id="ARBA00023235"/>
    </source>
</evidence>
<accession>A0A372MGV3</accession>
<feature type="domain" description="Pseudouridine synthase RsuA/RluA-like" evidence="6">
    <location>
        <begin position="90"/>
        <end position="260"/>
    </location>
</feature>
<comment type="similarity">
    <text evidence="1 5">Belongs to the pseudouridine synthase RluA family.</text>
</comment>
<dbReference type="PANTHER" id="PTHR21600">
    <property type="entry name" value="MITOCHONDRIAL RNA PSEUDOURIDINE SYNTHASE"/>
    <property type="match status" value="1"/>
</dbReference>
<dbReference type="GO" id="GO:0003723">
    <property type="term" value="F:RNA binding"/>
    <property type="evidence" value="ECO:0007669"/>
    <property type="project" value="UniProtKB-KW"/>
</dbReference>
<proteinExistence type="inferred from homology"/>
<dbReference type="SUPFAM" id="SSF55174">
    <property type="entry name" value="Alpha-L RNA-binding motif"/>
    <property type="match status" value="1"/>
</dbReference>
<dbReference type="InterPro" id="IPR006145">
    <property type="entry name" value="PsdUridine_synth_RsuA/RluA"/>
</dbReference>
<dbReference type="EMBL" id="QUWK01000008">
    <property type="protein sequence ID" value="RFU94536.1"/>
    <property type="molecule type" value="Genomic_DNA"/>
</dbReference>
<comment type="function">
    <text evidence="5">Responsible for synthesis of pseudouridine from uracil.</text>
</comment>
<keyword evidence="4" id="KW-0694">RNA-binding</keyword>
<name>A0A372MGV3_9SPIR</name>
<dbReference type="Gene3D" id="3.30.2350.10">
    <property type="entry name" value="Pseudouridine synthase"/>
    <property type="match status" value="1"/>
</dbReference>
<comment type="caution">
    <text evidence="7">The sequence shown here is derived from an EMBL/GenBank/DDBJ whole genome shotgun (WGS) entry which is preliminary data.</text>
</comment>
<feature type="active site" evidence="3">
    <location>
        <position position="155"/>
    </location>
</feature>
<dbReference type="GO" id="GO:0009982">
    <property type="term" value="F:pseudouridine synthase activity"/>
    <property type="evidence" value="ECO:0007669"/>
    <property type="project" value="InterPro"/>
</dbReference>
<dbReference type="PANTHER" id="PTHR21600:SF86">
    <property type="entry name" value="PSEUDOURIDINE SYNTHASE RSUA_RLUA-LIKE DOMAIN-CONTAINING PROTEIN"/>
    <property type="match status" value="1"/>
</dbReference>
<evidence type="ECO:0000259" key="6">
    <source>
        <dbReference type="Pfam" id="PF00849"/>
    </source>
</evidence>
<evidence type="ECO:0000256" key="3">
    <source>
        <dbReference type="PIRSR" id="PIRSR606225-1"/>
    </source>
</evidence>
<organism evidence="7 8">
    <name type="scientific">Sphaerochaeta halotolerans</name>
    <dbReference type="NCBI Taxonomy" id="2293840"/>
    <lineage>
        <taxon>Bacteria</taxon>
        <taxon>Pseudomonadati</taxon>
        <taxon>Spirochaetota</taxon>
        <taxon>Spirochaetia</taxon>
        <taxon>Spirochaetales</taxon>
        <taxon>Sphaerochaetaceae</taxon>
        <taxon>Sphaerochaeta</taxon>
    </lineage>
</organism>
<dbReference type="PROSITE" id="PS01129">
    <property type="entry name" value="PSI_RLU"/>
    <property type="match status" value="1"/>
</dbReference>
<dbReference type="CDD" id="cd00165">
    <property type="entry name" value="S4"/>
    <property type="match status" value="1"/>
</dbReference>
<comment type="catalytic activity">
    <reaction evidence="5">
        <text>a uridine in RNA = a pseudouridine in RNA</text>
        <dbReference type="Rhea" id="RHEA:48348"/>
        <dbReference type="Rhea" id="RHEA-COMP:12068"/>
        <dbReference type="Rhea" id="RHEA-COMP:12069"/>
        <dbReference type="ChEBI" id="CHEBI:65314"/>
        <dbReference type="ChEBI" id="CHEBI:65315"/>
    </reaction>
</comment>